<proteinExistence type="predicted"/>
<evidence type="ECO:0000313" key="3">
    <source>
        <dbReference type="Proteomes" id="UP000807353"/>
    </source>
</evidence>
<protein>
    <submittedName>
        <fullName evidence="2">Uncharacterized protein</fullName>
    </submittedName>
</protein>
<keyword evidence="3" id="KW-1185">Reference proteome</keyword>
<evidence type="ECO:0000313" key="2">
    <source>
        <dbReference type="EMBL" id="KAF9467570.1"/>
    </source>
</evidence>
<organism evidence="2 3">
    <name type="scientific">Collybia nuda</name>
    <dbReference type="NCBI Taxonomy" id="64659"/>
    <lineage>
        <taxon>Eukaryota</taxon>
        <taxon>Fungi</taxon>
        <taxon>Dikarya</taxon>
        <taxon>Basidiomycota</taxon>
        <taxon>Agaricomycotina</taxon>
        <taxon>Agaricomycetes</taxon>
        <taxon>Agaricomycetidae</taxon>
        <taxon>Agaricales</taxon>
        <taxon>Tricholomatineae</taxon>
        <taxon>Clitocybaceae</taxon>
        <taxon>Collybia</taxon>
    </lineage>
</organism>
<name>A0A9P5YH76_9AGAR</name>
<keyword evidence="1" id="KW-0732">Signal</keyword>
<dbReference type="AlphaFoldDB" id="A0A9P5YH76"/>
<dbReference type="Proteomes" id="UP000807353">
    <property type="component" value="Unassembled WGS sequence"/>
</dbReference>
<feature type="signal peptide" evidence="1">
    <location>
        <begin position="1"/>
        <end position="20"/>
    </location>
</feature>
<comment type="caution">
    <text evidence="2">The sequence shown here is derived from an EMBL/GenBank/DDBJ whole genome shotgun (WGS) entry which is preliminary data.</text>
</comment>
<feature type="chain" id="PRO_5040471580" evidence="1">
    <location>
        <begin position="21"/>
        <end position="168"/>
    </location>
</feature>
<reference evidence="2" key="1">
    <citation type="submission" date="2020-11" db="EMBL/GenBank/DDBJ databases">
        <authorList>
            <consortium name="DOE Joint Genome Institute"/>
            <person name="Ahrendt S."/>
            <person name="Riley R."/>
            <person name="Andreopoulos W."/>
            <person name="Labutti K."/>
            <person name="Pangilinan J."/>
            <person name="Ruiz-Duenas F.J."/>
            <person name="Barrasa J.M."/>
            <person name="Sanchez-Garcia M."/>
            <person name="Camarero S."/>
            <person name="Miyauchi S."/>
            <person name="Serrano A."/>
            <person name="Linde D."/>
            <person name="Babiker R."/>
            <person name="Drula E."/>
            <person name="Ayuso-Fernandez I."/>
            <person name="Pacheco R."/>
            <person name="Padilla G."/>
            <person name="Ferreira P."/>
            <person name="Barriuso J."/>
            <person name="Kellner H."/>
            <person name="Castanera R."/>
            <person name="Alfaro M."/>
            <person name="Ramirez L."/>
            <person name="Pisabarro A.G."/>
            <person name="Kuo A."/>
            <person name="Tritt A."/>
            <person name="Lipzen A."/>
            <person name="He G."/>
            <person name="Yan M."/>
            <person name="Ng V."/>
            <person name="Cullen D."/>
            <person name="Martin F."/>
            <person name="Rosso M.-N."/>
            <person name="Henrissat B."/>
            <person name="Hibbett D."/>
            <person name="Martinez A.T."/>
            <person name="Grigoriev I.V."/>
        </authorList>
    </citation>
    <scope>NUCLEOTIDE SEQUENCE</scope>
    <source>
        <strain evidence="2">CBS 247.69</strain>
    </source>
</reference>
<sequence>MKLSISCLFLVSTAVRSVVGQLPDQVLTDLNNYLGITRELRSNFVNLPVDLDTKSQVSAITNGLDRLAQIIDTVQMIAGNTTDMVSALVTKTYFCQSFGGYIDATMVPAKETIYWALNSIGKTIPDPLKAELVALTTSLTNSYYKALVYRNYYHNFDRPCIPWGTWSS</sequence>
<evidence type="ECO:0000256" key="1">
    <source>
        <dbReference type="SAM" id="SignalP"/>
    </source>
</evidence>
<dbReference type="EMBL" id="MU150236">
    <property type="protein sequence ID" value="KAF9467570.1"/>
    <property type="molecule type" value="Genomic_DNA"/>
</dbReference>
<gene>
    <name evidence="2" type="ORF">BDZ94DRAFT_967535</name>
</gene>
<accession>A0A9P5YH76</accession>